<sequence length="127" mass="15215">MAKAEKKNTFNIDILTSNNYHTWKFRMITLMQEKEVKEFIENEFKEENYTNETKKVEARKGDNKCKSYIVQCLDDTQIELIRNKTTAYSMWKSLEERHEKKGVPGQMLLRKKLMNMKLKEVIPDRCS</sequence>
<evidence type="ECO:0008006" key="3">
    <source>
        <dbReference type="Google" id="ProtNLM"/>
    </source>
</evidence>
<dbReference type="AlphaFoldDB" id="A0AAW1ITF3"/>
<evidence type="ECO:0000313" key="1">
    <source>
        <dbReference type="EMBL" id="KAK9692948.1"/>
    </source>
</evidence>
<accession>A0AAW1ITF3</accession>
<keyword evidence="2" id="KW-1185">Reference proteome</keyword>
<name>A0AAW1ITF3_POPJA</name>
<proteinExistence type="predicted"/>
<dbReference type="EMBL" id="JASPKY010000559">
    <property type="protein sequence ID" value="KAK9692948.1"/>
    <property type="molecule type" value="Genomic_DNA"/>
</dbReference>
<evidence type="ECO:0000313" key="2">
    <source>
        <dbReference type="Proteomes" id="UP001458880"/>
    </source>
</evidence>
<organism evidence="1 2">
    <name type="scientific">Popillia japonica</name>
    <name type="common">Japanese beetle</name>
    <dbReference type="NCBI Taxonomy" id="7064"/>
    <lineage>
        <taxon>Eukaryota</taxon>
        <taxon>Metazoa</taxon>
        <taxon>Ecdysozoa</taxon>
        <taxon>Arthropoda</taxon>
        <taxon>Hexapoda</taxon>
        <taxon>Insecta</taxon>
        <taxon>Pterygota</taxon>
        <taxon>Neoptera</taxon>
        <taxon>Endopterygota</taxon>
        <taxon>Coleoptera</taxon>
        <taxon>Polyphaga</taxon>
        <taxon>Scarabaeiformia</taxon>
        <taxon>Scarabaeidae</taxon>
        <taxon>Rutelinae</taxon>
        <taxon>Popillia</taxon>
    </lineage>
</organism>
<gene>
    <name evidence="1" type="ORF">QE152_g34796</name>
</gene>
<dbReference type="Proteomes" id="UP001458880">
    <property type="component" value="Unassembled WGS sequence"/>
</dbReference>
<dbReference type="Pfam" id="PF14223">
    <property type="entry name" value="Retrotran_gag_2"/>
    <property type="match status" value="1"/>
</dbReference>
<reference evidence="1 2" key="1">
    <citation type="journal article" date="2024" name="BMC Genomics">
        <title>De novo assembly and annotation of Popillia japonica's genome with initial clues to its potential as an invasive pest.</title>
        <authorList>
            <person name="Cucini C."/>
            <person name="Boschi S."/>
            <person name="Funari R."/>
            <person name="Cardaioli E."/>
            <person name="Iannotti N."/>
            <person name="Marturano G."/>
            <person name="Paoli F."/>
            <person name="Bruttini M."/>
            <person name="Carapelli A."/>
            <person name="Frati F."/>
            <person name="Nardi F."/>
        </authorList>
    </citation>
    <scope>NUCLEOTIDE SEQUENCE [LARGE SCALE GENOMIC DNA]</scope>
    <source>
        <strain evidence="1">DMR45628</strain>
    </source>
</reference>
<protein>
    <recommendedName>
        <fullName evidence="3">DUF4219 domain-containing protein</fullName>
    </recommendedName>
</protein>
<comment type="caution">
    <text evidence="1">The sequence shown here is derived from an EMBL/GenBank/DDBJ whole genome shotgun (WGS) entry which is preliminary data.</text>
</comment>